<accession>A0A370DCX3</accession>
<feature type="domain" description="Response regulatory" evidence="2">
    <location>
        <begin position="18"/>
        <end position="132"/>
    </location>
</feature>
<dbReference type="PROSITE" id="PS50110">
    <property type="entry name" value="RESPONSE_REGULATORY"/>
    <property type="match status" value="1"/>
</dbReference>
<dbReference type="GO" id="GO:0000160">
    <property type="term" value="P:phosphorelay signal transduction system"/>
    <property type="evidence" value="ECO:0007669"/>
    <property type="project" value="InterPro"/>
</dbReference>
<dbReference type="EMBL" id="QFXE01000021">
    <property type="protein sequence ID" value="RDH82016.1"/>
    <property type="molecule type" value="Genomic_DNA"/>
</dbReference>
<dbReference type="AlphaFoldDB" id="A0A370DCX3"/>
<evidence type="ECO:0000259" key="3">
    <source>
        <dbReference type="PROSITE" id="PS50921"/>
    </source>
</evidence>
<dbReference type="InterPro" id="IPR001789">
    <property type="entry name" value="Sig_transdc_resp-reg_receiver"/>
</dbReference>
<reference evidence="4 5" key="1">
    <citation type="journal article" date="2018" name="ISME J.">
        <title>Endosymbiont genomes yield clues of tubeworm success.</title>
        <authorList>
            <person name="Li Y."/>
            <person name="Liles M.R."/>
            <person name="Halanych K.M."/>
        </authorList>
    </citation>
    <scope>NUCLEOTIDE SEQUENCE [LARGE SCALE GENOMIC DNA]</scope>
    <source>
        <strain evidence="4">A1462</strain>
    </source>
</reference>
<organism evidence="4 5">
    <name type="scientific">endosymbiont of Escarpia spicata</name>
    <dbReference type="NCBI Taxonomy" id="2200908"/>
    <lineage>
        <taxon>Bacteria</taxon>
        <taxon>Pseudomonadati</taxon>
        <taxon>Pseudomonadota</taxon>
        <taxon>Gammaproteobacteria</taxon>
        <taxon>sulfur-oxidizing symbionts</taxon>
    </lineage>
</organism>
<keyword evidence="1" id="KW-0597">Phosphoprotein</keyword>
<evidence type="ECO:0008006" key="6">
    <source>
        <dbReference type="Google" id="ProtNLM"/>
    </source>
</evidence>
<keyword evidence="5" id="KW-1185">Reference proteome</keyword>
<evidence type="ECO:0000259" key="2">
    <source>
        <dbReference type="PROSITE" id="PS50110"/>
    </source>
</evidence>
<dbReference type="PIRSF" id="PIRSF036382">
    <property type="entry name" value="RR_antiterm"/>
    <property type="match status" value="1"/>
</dbReference>
<gene>
    <name evidence="4" type="ORF">DIZ78_16410</name>
</gene>
<feature type="modified residue" description="4-aspartylphosphate" evidence="1">
    <location>
        <position position="68"/>
    </location>
</feature>
<dbReference type="SUPFAM" id="SSF52172">
    <property type="entry name" value="CheY-like"/>
    <property type="match status" value="1"/>
</dbReference>
<comment type="caution">
    <text evidence="4">The sequence shown here is derived from an EMBL/GenBank/DDBJ whole genome shotgun (WGS) entry which is preliminary data.</text>
</comment>
<dbReference type="Pfam" id="PF03861">
    <property type="entry name" value="ANTAR"/>
    <property type="match status" value="1"/>
</dbReference>
<proteinExistence type="predicted"/>
<dbReference type="InterPro" id="IPR011006">
    <property type="entry name" value="CheY-like_superfamily"/>
</dbReference>
<dbReference type="InterPro" id="IPR008327">
    <property type="entry name" value="Sig_transdc_resp-reg_antiterm"/>
</dbReference>
<sequence>MLSNIPNKDGDGELDKRSILYVSANPLSDLELRDCLNQAGCRLIDVVRPNSDILAWVLREQPDLLLIDVDTPSSALLESLEVVVSVSALPVVMLSRNRDGHLIQRAINAGVTCYEVGTIRQVELGVIVAAAIAGFERLQNLTQAMESVRVKLAESYRIDRARSHLMMRMGIAEEEARVKLLSLARERQRRLVDVADSVLTAPLAMV</sequence>
<dbReference type="PROSITE" id="PS50921">
    <property type="entry name" value="ANTAR"/>
    <property type="match status" value="1"/>
</dbReference>
<dbReference type="InterPro" id="IPR036388">
    <property type="entry name" value="WH-like_DNA-bd_sf"/>
</dbReference>
<name>A0A370DCX3_9GAMM</name>
<dbReference type="Gene3D" id="1.10.10.10">
    <property type="entry name" value="Winged helix-like DNA-binding domain superfamily/Winged helix DNA-binding domain"/>
    <property type="match status" value="1"/>
</dbReference>
<dbReference type="InterPro" id="IPR005561">
    <property type="entry name" value="ANTAR"/>
</dbReference>
<evidence type="ECO:0000256" key="1">
    <source>
        <dbReference type="PROSITE-ProRule" id="PRU00169"/>
    </source>
</evidence>
<dbReference type="SMART" id="SM01012">
    <property type="entry name" value="ANTAR"/>
    <property type="match status" value="1"/>
</dbReference>
<dbReference type="GO" id="GO:0003723">
    <property type="term" value="F:RNA binding"/>
    <property type="evidence" value="ECO:0007669"/>
    <property type="project" value="InterPro"/>
</dbReference>
<evidence type="ECO:0000313" key="4">
    <source>
        <dbReference type="EMBL" id="RDH82016.1"/>
    </source>
</evidence>
<feature type="domain" description="ANTAR" evidence="3">
    <location>
        <begin position="138"/>
        <end position="199"/>
    </location>
</feature>
<dbReference type="Gene3D" id="3.40.50.2300">
    <property type="match status" value="1"/>
</dbReference>
<evidence type="ECO:0000313" key="5">
    <source>
        <dbReference type="Proteomes" id="UP000254771"/>
    </source>
</evidence>
<protein>
    <recommendedName>
        <fullName evidence="6">Response regulator</fullName>
    </recommendedName>
</protein>
<dbReference type="Proteomes" id="UP000254771">
    <property type="component" value="Unassembled WGS sequence"/>
</dbReference>